<dbReference type="EMBL" id="JBHFNQ010000131">
    <property type="protein sequence ID" value="MFB2878647.1"/>
    <property type="molecule type" value="Genomic_DNA"/>
</dbReference>
<gene>
    <name evidence="3" type="ORF">ACE1CC_17495</name>
</gene>
<feature type="transmembrane region" description="Helical" evidence="1">
    <location>
        <begin position="254"/>
        <end position="272"/>
    </location>
</feature>
<evidence type="ECO:0000259" key="2">
    <source>
        <dbReference type="Pfam" id="PF12801"/>
    </source>
</evidence>
<feature type="domain" description="4Fe-4S ferredoxin-type" evidence="2">
    <location>
        <begin position="157"/>
        <end position="196"/>
    </location>
</feature>
<feature type="transmembrane region" description="Helical" evidence="1">
    <location>
        <begin position="12"/>
        <end position="30"/>
    </location>
</feature>
<keyword evidence="1" id="KW-0812">Transmembrane</keyword>
<keyword evidence="1" id="KW-0472">Membrane</keyword>
<feature type="transmembrane region" description="Helical" evidence="1">
    <location>
        <begin position="73"/>
        <end position="90"/>
    </location>
</feature>
<name>A0ABV4X776_9CYAN</name>
<reference evidence="3 4" key="1">
    <citation type="submission" date="2024-09" db="EMBL/GenBank/DDBJ databases">
        <title>Floridaenema gen nov. (Aerosakkonemataceae, Aerosakkonematales ord. nov., Cyanobacteria) from benthic tropical and subtropical fresh waters, with the description of four new species.</title>
        <authorList>
            <person name="Moretto J.A."/>
            <person name="Berthold D.E."/>
            <person name="Lefler F.W."/>
            <person name="Huang I.-S."/>
            <person name="Laughinghouse H. IV."/>
        </authorList>
    </citation>
    <scope>NUCLEOTIDE SEQUENCE [LARGE SCALE GENOMIC DNA]</scope>
    <source>
        <strain evidence="3 4">BLCC-F46</strain>
    </source>
</reference>
<dbReference type="RefSeq" id="WP_413271711.1">
    <property type="nucleotide sequence ID" value="NZ_JBHFNQ010000131.1"/>
</dbReference>
<feature type="transmembrane region" description="Helical" evidence="1">
    <location>
        <begin position="353"/>
        <end position="372"/>
    </location>
</feature>
<dbReference type="Pfam" id="PF12801">
    <property type="entry name" value="Fer4_5"/>
    <property type="match status" value="1"/>
</dbReference>
<feature type="transmembrane region" description="Helical" evidence="1">
    <location>
        <begin position="152"/>
        <end position="172"/>
    </location>
</feature>
<keyword evidence="4" id="KW-1185">Reference proteome</keyword>
<organism evidence="3 4">
    <name type="scientific">Floridaenema aerugineum BLCC-F46</name>
    <dbReference type="NCBI Taxonomy" id="3153654"/>
    <lineage>
        <taxon>Bacteria</taxon>
        <taxon>Bacillati</taxon>
        <taxon>Cyanobacteriota</taxon>
        <taxon>Cyanophyceae</taxon>
        <taxon>Oscillatoriophycideae</taxon>
        <taxon>Aerosakkonematales</taxon>
        <taxon>Aerosakkonemataceae</taxon>
        <taxon>Floridanema</taxon>
        <taxon>Floridanema aerugineum</taxon>
    </lineage>
</organism>
<evidence type="ECO:0000256" key="1">
    <source>
        <dbReference type="SAM" id="Phobius"/>
    </source>
</evidence>
<accession>A0ABV4X776</accession>
<proteinExistence type="predicted"/>
<feature type="transmembrane region" description="Helical" evidence="1">
    <location>
        <begin position="129"/>
        <end position="146"/>
    </location>
</feature>
<feature type="transmembrane region" description="Helical" evidence="1">
    <location>
        <begin position="312"/>
        <end position="333"/>
    </location>
</feature>
<dbReference type="InterPro" id="IPR017896">
    <property type="entry name" value="4Fe4S_Fe-S-bd"/>
</dbReference>
<comment type="caution">
    <text evidence="3">The sequence shown here is derived from an EMBL/GenBank/DDBJ whole genome shotgun (WGS) entry which is preliminary data.</text>
</comment>
<keyword evidence="1" id="KW-1133">Transmembrane helix</keyword>
<feature type="transmembrane region" description="Helical" evidence="1">
    <location>
        <begin position="384"/>
        <end position="402"/>
    </location>
</feature>
<dbReference type="Proteomes" id="UP001576774">
    <property type="component" value="Unassembled WGS sequence"/>
</dbReference>
<sequence length="819" mass="94012">MLSKVSEKTMHQVRSLLAITWLILIASLFYDPITHHLTDPNNTLSPFRESIQCVLVQGNCLDIQQVYPIGTRIFWGMVVPSAIMLVFVLGHETWRRICPLYFFSQITRALGWQPRLKIEKNPWLIRNHLYLQFALLFIGLNFRILFINSARAVLGTFLLVTILSAITVVFLYGGRSWCHYVCPFGVVQTVLTGPRGLLGSEAHKTPSNITQSMCRTLDKNNGEKSACIACKSACLDIDSESAYWQELTKPGRKLIQYGYLGLVIGYFVYYYLYAGNFDYYYSGDWSHETNQLSSVFQPGFYIYNHYIYIPKIVAAPLTTGFSVWFSCLICTKLEKAYKANLRRRNLKFTHQQVLHKVFSLCTFLAFNSFFIYGARPEILRLPTVLQLIFNALVILLSSLWLYRTWNRSEEQYKRESQVENLRRQLQELGVNFSRFLNDRSLEELNPDELYILAKTLPNATQLSYKAVLQKALTSGNIHASTNLELLQQMREELGINEKKHYKILTELGVETPELLDLNLQRNREQIFRIETYQKKLDLLLLELVESGISLQKALEIKSKQILAFKQEYQINPEEDAQILAKMFAQNSDLWRKSEALLTELQVLGHQQQNLKKSVPNPEANVFVLLRYLLGEKQQFVTVQLLSILEIVGEQPDALQLARRTGIMAKNVLFEILSNEQSLWEQRLSPKIMDVLTLSRNQVSKTNVQRLAEDETFVGTQTVCVEMAIEVLLELLKDLNPLTQAASLYGIYKLNAQKGIEQARLILSQENLDELVRDTAEDILQYGKVLGTLNQILRLFESGTFKSVNSDALIALARSGKVRT</sequence>
<evidence type="ECO:0000313" key="4">
    <source>
        <dbReference type="Proteomes" id="UP001576774"/>
    </source>
</evidence>
<evidence type="ECO:0000313" key="3">
    <source>
        <dbReference type="EMBL" id="MFB2878647.1"/>
    </source>
</evidence>
<protein>
    <submittedName>
        <fullName evidence="3">4Fe-4S binding protein</fullName>
    </submittedName>
</protein>